<dbReference type="Pfam" id="PF00642">
    <property type="entry name" value="zf-CCCH"/>
    <property type="match status" value="1"/>
</dbReference>
<keyword evidence="1 4" id="KW-0479">Metal-binding</keyword>
<dbReference type="AlphaFoldDB" id="A0A4U0XAZ2"/>
<feature type="compositionally biased region" description="Gly residues" evidence="5">
    <location>
        <begin position="55"/>
        <end position="65"/>
    </location>
</feature>
<reference evidence="7 8" key="1">
    <citation type="submission" date="2017-03" db="EMBL/GenBank/DDBJ databases">
        <title>Genomes of endolithic fungi from Antarctica.</title>
        <authorList>
            <person name="Coleine C."/>
            <person name="Masonjones S."/>
            <person name="Stajich J.E."/>
        </authorList>
    </citation>
    <scope>NUCLEOTIDE SEQUENCE [LARGE SCALE GENOMIC DNA]</scope>
    <source>
        <strain evidence="7 8">CCFEE 5184</strain>
    </source>
</reference>
<dbReference type="SMART" id="SM00356">
    <property type="entry name" value="ZnF_C3H1"/>
    <property type="match status" value="1"/>
</dbReference>
<dbReference type="Gene3D" id="1.20.120.1350">
    <property type="entry name" value="Pneumovirus matrix protein 2 (M2), zinc-binding domain"/>
    <property type="match status" value="1"/>
</dbReference>
<gene>
    <name evidence="7" type="ORF">B0A55_05359</name>
</gene>
<organism evidence="7 8">
    <name type="scientific">Friedmanniomyces simplex</name>
    <dbReference type="NCBI Taxonomy" id="329884"/>
    <lineage>
        <taxon>Eukaryota</taxon>
        <taxon>Fungi</taxon>
        <taxon>Dikarya</taxon>
        <taxon>Ascomycota</taxon>
        <taxon>Pezizomycotina</taxon>
        <taxon>Dothideomycetes</taxon>
        <taxon>Dothideomycetidae</taxon>
        <taxon>Mycosphaerellales</taxon>
        <taxon>Teratosphaeriaceae</taxon>
        <taxon>Friedmanniomyces</taxon>
    </lineage>
</organism>
<dbReference type="OrthoDB" id="411372at2759"/>
<proteinExistence type="predicted"/>
<evidence type="ECO:0000256" key="4">
    <source>
        <dbReference type="PROSITE-ProRule" id="PRU00723"/>
    </source>
</evidence>
<feature type="region of interest" description="Disordered" evidence="5">
    <location>
        <begin position="1"/>
        <end position="29"/>
    </location>
</feature>
<accession>A0A4U0XAZ2</accession>
<feature type="compositionally biased region" description="Polar residues" evidence="5">
    <location>
        <begin position="14"/>
        <end position="23"/>
    </location>
</feature>
<dbReference type="EMBL" id="NAJQ01000288">
    <property type="protein sequence ID" value="TKA72896.1"/>
    <property type="molecule type" value="Genomic_DNA"/>
</dbReference>
<keyword evidence="3 4" id="KW-0862">Zinc</keyword>
<keyword evidence="2 4" id="KW-0863">Zinc-finger</keyword>
<feature type="domain" description="C3H1-type" evidence="6">
    <location>
        <begin position="97"/>
        <end position="123"/>
    </location>
</feature>
<evidence type="ECO:0000259" key="6">
    <source>
        <dbReference type="PROSITE" id="PS50103"/>
    </source>
</evidence>
<evidence type="ECO:0000256" key="3">
    <source>
        <dbReference type="ARBA" id="ARBA00022833"/>
    </source>
</evidence>
<evidence type="ECO:0000256" key="2">
    <source>
        <dbReference type="ARBA" id="ARBA00022771"/>
    </source>
</evidence>
<dbReference type="PROSITE" id="PS50103">
    <property type="entry name" value="ZF_C3H1"/>
    <property type="match status" value="1"/>
</dbReference>
<comment type="caution">
    <text evidence="7">The sequence shown here is derived from an EMBL/GenBank/DDBJ whole genome shotgun (WGS) entry which is preliminary data.</text>
</comment>
<dbReference type="STRING" id="329884.A0A4U0XAZ2"/>
<evidence type="ECO:0000313" key="7">
    <source>
        <dbReference type="EMBL" id="TKA72896.1"/>
    </source>
</evidence>
<feature type="non-terminal residue" evidence="7">
    <location>
        <position position="123"/>
    </location>
</feature>
<sequence length="123" mass="12972">MNGGFNPPFANGANRPQHQSSHSLDAGMLNGGRVLADVNGAMPMPVAAPQRPYGGMPGEMGGFAGMGMQQRSPPKNKSEFGEGGSNLGARRLRRSADTQHVPCKFFLQGACQAGRMCPFSHDL</sequence>
<keyword evidence="8" id="KW-1185">Reference proteome</keyword>
<name>A0A4U0XAZ2_9PEZI</name>
<dbReference type="GO" id="GO:0008270">
    <property type="term" value="F:zinc ion binding"/>
    <property type="evidence" value="ECO:0007669"/>
    <property type="project" value="UniProtKB-KW"/>
</dbReference>
<dbReference type="InterPro" id="IPR036855">
    <property type="entry name" value="Znf_CCCH_sf"/>
</dbReference>
<evidence type="ECO:0000256" key="5">
    <source>
        <dbReference type="SAM" id="MobiDB-lite"/>
    </source>
</evidence>
<evidence type="ECO:0000256" key="1">
    <source>
        <dbReference type="ARBA" id="ARBA00022723"/>
    </source>
</evidence>
<protein>
    <recommendedName>
        <fullName evidence="6">C3H1-type domain-containing protein</fullName>
    </recommendedName>
</protein>
<feature type="zinc finger region" description="C3H1-type" evidence="4">
    <location>
        <begin position="97"/>
        <end position="123"/>
    </location>
</feature>
<dbReference type="InterPro" id="IPR000571">
    <property type="entry name" value="Znf_CCCH"/>
</dbReference>
<dbReference type="SUPFAM" id="SSF90229">
    <property type="entry name" value="CCCH zinc finger"/>
    <property type="match status" value="1"/>
</dbReference>
<evidence type="ECO:0000313" key="8">
    <source>
        <dbReference type="Proteomes" id="UP000309340"/>
    </source>
</evidence>
<feature type="region of interest" description="Disordered" evidence="5">
    <location>
        <begin position="49"/>
        <end position="87"/>
    </location>
</feature>
<dbReference type="Proteomes" id="UP000309340">
    <property type="component" value="Unassembled WGS sequence"/>
</dbReference>